<dbReference type="Proteomes" id="UP000220828">
    <property type="component" value="Unassembled WGS sequence"/>
</dbReference>
<feature type="domain" description="Inactive Receiver" evidence="1">
    <location>
        <begin position="1"/>
        <end position="112"/>
    </location>
</feature>
<evidence type="ECO:0000313" key="2">
    <source>
        <dbReference type="EMBL" id="PDS25106.1"/>
    </source>
</evidence>
<dbReference type="AlphaFoldDB" id="A0A2H3KCI8"/>
<dbReference type="InterPro" id="IPR054592">
    <property type="entry name" value="iREC"/>
</dbReference>
<gene>
    <name evidence="2" type="ORF">B0A77_05355</name>
</gene>
<feature type="non-terminal residue" evidence="2">
    <location>
        <position position="556"/>
    </location>
</feature>
<comment type="caution">
    <text evidence="2">The sequence shown here is derived from an EMBL/GenBank/DDBJ whole genome shotgun (WGS) entry which is preliminary data.</text>
</comment>
<evidence type="ECO:0000259" key="1">
    <source>
        <dbReference type="Pfam" id="PF22563"/>
    </source>
</evidence>
<protein>
    <recommendedName>
        <fullName evidence="1">Inactive Receiver domain-containing protein</fullName>
    </recommendedName>
</protein>
<reference evidence="2 3" key="1">
    <citation type="submission" date="2017-09" db="EMBL/GenBank/DDBJ databases">
        <title>Whole genomes of Flavobacteriaceae.</title>
        <authorList>
            <person name="Stine C."/>
            <person name="Li C."/>
            <person name="Tadesse D."/>
        </authorList>
    </citation>
    <scope>NUCLEOTIDE SEQUENCE [LARGE SCALE GENOMIC DNA]</scope>
    <source>
        <strain evidence="2 3">ATCC 35036</strain>
    </source>
</reference>
<dbReference type="Pfam" id="PF22563">
    <property type="entry name" value="iREC"/>
    <property type="match status" value="1"/>
</dbReference>
<proteinExistence type="predicted"/>
<name>A0A2H3KCI8_9FLAO</name>
<accession>A0A2H3KCI8</accession>
<dbReference type="SUPFAM" id="SSF52172">
    <property type="entry name" value="CheY-like"/>
    <property type="match status" value="1"/>
</dbReference>
<dbReference type="Gene3D" id="3.40.50.2300">
    <property type="match status" value="1"/>
</dbReference>
<dbReference type="InterPro" id="IPR011006">
    <property type="entry name" value="CheY-like_superfamily"/>
</dbReference>
<evidence type="ECO:0000313" key="3">
    <source>
        <dbReference type="Proteomes" id="UP000220828"/>
    </source>
</evidence>
<dbReference type="OrthoDB" id="1419680at2"/>
<dbReference type="EMBL" id="PCMW01000032">
    <property type="protein sequence ID" value="PDS25106.1"/>
    <property type="molecule type" value="Genomic_DNA"/>
</dbReference>
<dbReference type="RefSeq" id="WP_143394605.1">
    <property type="nucleotide sequence ID" value="NZ_PCMW01000032.1"/>
</dbReference>
<organism evidence="2 3">
    <name type="scientific">Flavobacterium branchiophilum</name>
    <dbReference type="NCBI Taxonomy" id="55197"/>
    <lineage>
        <taxon>Bacteria</taxon>
        <taxon>Pseudomonadati</taxon>
        <taxon>Bacteroidota</taxon>
        <taxon>Flavobacteriia</taxon>
        <taxon>Flavobacteriales</taxon>
        <taxon>Flavobacteriaceae</taxon>
        <taxon>Flavobacterium</taxon>
    </lineage>
</organism>
<sequence length="556" mass="64596">MEKTYTVGFSQEQVNYLGFKNLDLPILHENDTEYHNYITSIFANNDIDVIVFDLNKNLIQSLKLSLHIRLSLAELKEKTLIPIVFLTTQSLESIIKLSDIWYQIIATGSVYFTELKLVKHDVQHVEGLNESSYKNSFLNKITIRPDESIGKHSIANEWGAFSLDKAAHTEVLKSNENLKQTFHKLYFKYIQALQFDLETLNKKSHIKGYINVEKADLIESNGKKIVLIDDESEKGWGLVLGKLFKNADFKVINEKIKSFEDFSDTSKKMILEEEIDLFLIDLRLNGVDEDDNLPIEKFSGYDVISKIKKQNKGNQIIVFTASNKVWNIKPLLDFGADAFYVKESPEYLFSKEISQNNYQSFKKNVAFSFNRSYLKAIYSRIDNLISNLAIKKTEQNGDFIEEILVLLNQAIEMHDYAKTEKQFAYAYVTLYMIIEIMNKEYAKENEEKNWCIDDEKIKKWRKIDHTIDFDDTDEKYRSEANKILGIAIQKLEIEKTNEILLTVNRCVTRRTIFIHPKATNKEGELMKADGKIYTKDGFIELFNLIELLLTKIELSV</sequence>